<dbReference type="AlphaFoldDB" id="A0A821XW38"/>
<feature type="region of interest" description="Disordered" evidence="1">
    <location>
        <begin position="41"/>
        <end position="68"/>
    </location>
</feature>
<organism evidence="2 3">
    <name type="scientific">Pieris macdunnoughi</name>
    <dbReference type="NCBI Taxonomy" id="345717"/>
    <lineage>
        <taxon>Eukaryota</taxon>
        <taxon>Metazoa</taxon>
        <taxon>Ecdysozoa</taxon>
        <taxon>Arthropoda</taxon>
        <taxon>Hexapoda</taxon>
        <taxon>Insecta</taxon>
        <taxon>Pterygota</taxon>
        <taxon>Neoptera</taxon>
        <taxon>Endopterygota</taxon>
        <taxon>Lepidoptera</taxon>
        <taxon>Glossata</taxon>
        <taxon>Ditrysia</taxon>
        <taxon>Papilionoidea</taxon>
        <taxon>Pieridae</taxon>
        <taxon>Pierinae</taxon>
        <taxon>Pieris</taxon>
    </lineage>
</organism>
<dbReference type="Proteomes" id="UP000663880">
    <property type="component" value="Unassembled WGS sequence"/>
</dbReference>
<dbReference type="EMBL" id="CAJOBZ010000070">
    <property type="protein sequence ID" value="CAF4948307.1"/>
    <property type="molecule type" value="Genomic_DNA"/>
</dbReference>
<evidence type="ECO:0000256" key="1">
    <source>
        <dbReference type="SAM" id="MobiDB-lite"/>
    </source>
</evidence>
<evidence type="ECO:0000313" key="2">
    <source>
        <dbReference type="EMBL" id="CAF4948307.1"/>
    </source>
</evidence>
<gene>
    <name evidence="2" type="ORF">PMACD_LOCUS15428</name>
</gene>
<keyword evidence="3" id="KW-1185">Reference proteome</keyword>
<accession>A0A821XW38</accession>
<dbReference type="OrthoDB" id="8060926at2759"/>
<name>A0A821XW38_9NEOP</name>
<evidence type="ECO:0000313" key="3">
    <source>
        <dbReference type="Proteomes" id="UP000663880"/>
    </source>
</evidence>
<sequence>MQLITVDSFTNTTELCKGATEIASDKDLLWIMSSSRKRAFMKSPAGSSNGNASPPAKSKPPTGAAFHGADSEGGLCDCGEIVGGTLLLQIPQ</sequence>
<comment type="caution">
    <text evidence="2">The sequence shown here is derived from an EMBL/GenBank/DDBJ whole genome shotgun (WGS) entry which is preliminary data.</text>
</comment>
<proteinExistence type="predicted"/>
<reference evidence="2" key="1">
    <citation type="submission" date="2021-02" db="EMBL/GenBank/DDBJ databases">
        <authorList>
            <person name="Steward A R."/>
        </authorList>
    </citation>
    <scope>NUCLEOTIDE SEQUENCE</scope>
</reference>
<protein>
    <submittedName>
        <fullName evidence="2">Uncharacterized protein</fullName>
    </submittedName>
</protein>